<name>A0A2G8RAB0_9RHOB</name>
<reference evidence="2 3" key="1">
    <citation type="submission" date="2013-09" db="EMBL/GenBank/DDBJ databases">
        <title>Genome sequencing of Phaeobacter antarcticus sp. nov. SM1211.</title>
        <authorList>
            <person name="Zhang X.-Y."/>
            <person name="Liu C."/>
            <person name="Chen X.-L."/>
            <person name="Xie B.-B."/>
            <person name="Qin Q.-L."/>
            <person name="Rong J.-C."/>
            <person name="Zhang Y.-Z."/>
        </authorList>
    </citation>
    <scope>NUCLEOTIDE SEQUENCE [LARGE SCALE GENOMIC DNA]</scope>
    <source>
        <strain evidence="2 3">SM1211</strain>
    </source>
</reference>
<accession>A0A2G8RAB0</accession>
<proteinExistence type="predicted"/>
<evidence type="ECO:0000256" key="1">
    <source>
        <dbReference type="SAM" id="MobiDB-lite"/>
    </source>
</evidence>
<evidence type="ECO:0000313" key="2">
    <source>
        <dbReference type="EMBL" id="PIL18490.1"/>
    </source>
</evidence>
<evidence type="ECO:0000313" key="3">
    <source>
        <dbReference type="Proteomes" id="UP000231259"/>
    </source>
</evidence>
<feature type="compositionally biased region" description="Low complexity" evidence="1">
    <location>
        <begin position="800"/>
        <end position="813"/>
    </location>
</feature>
<feature type="compositionally biased region" description="Polar residues" evidence="1">
    <location>
        <begin position="599"/>
        <end position="608"/>
    </location>
</feature>
<feature type="compositionally biased region" description="Basic and acidic residues" evidence="1">
    <location>
        <begin position="229"/>
        <end position="239"/>
    </location>
</feature>
<keyword evidence="3" id="KW-1185">Reference proteome</keyword>
<protein>
    <recommendedName>
        <fullName evidence="4">Type II secretion system protein GspC N-terminal domain-containing protein</fullName>
    </recommendedName>
</protein>
<sequence length="956" mass="100103">MTMKLNFALSLSFEGISLLGRVPGGWAVLDEVALDARDLHGALGALRATADRHGAIDGQVKLVIPNEQIRYLSLPKSKGDQNADIQRLLDGATPYPVATLAYDTTQIGDMLMVAAVAQETLDEAETFARDHFFVPVSFVARAPAGQFAGEVFFGTVSRWKGEPPLRDPLAMTLLPRPDTVSEPVALAVAGTAATTPAPQAQKAPAEAVVPPRPAPVAGEPLVAAGSGTDTRRIPLEDRPASPARTVAAEKSAPARTAPPVEPPFVQTPADKPPTVSNRRPVASRAAVRQRSAAPASRSLPAADSPTPAEPSAAFVSLRASRNMSDDTADQPMTQAPPQDHVRPLPQPPRPQPKVAAPLPPRTSGAKTEPEVPDTAAQAPIDSLSRPSVLASDLPLDETAKPAPSRRLTGIFSRRSPQRQDSAPAAPPSGRLSRTGPGAPLPPDPEPAPPVPVLAPPVKVNPTPDTPVVGKSALNKVPDRAAPPMTRALPMGTNSTRKLSAKEEERLRMTVFGARPKADEQIQGKPRFLGLMLTIALLLILAGVAAWANTYVDGGLARLLRPDATSQIETTQGTPAQIDSSDSQAKSDTDLAALSDELSTDTPALTDSTPAEMFSLPEPRRILTPSEADTAYASSGIWQLAPPPPQEPPLSGIEDLYVASIDAAVPESDAIALPAISSLRSDIPFDAPHSPLSADVTFDLDERGLVRATTKGAINPDGVMIYAGLPPLVPPAAIGQPVLTQPDLTPEENVAAVAQQIRLQANSPKARPDNLIERNQRATLAGASLAELSALRPKLRPDLPPAAATAPTTASATSLEGSEEANEPEIAATELAIASSVKPSQRPNDIQRIVNAVQSAPAQPVEVASVAPRSVQPSIPSSTSVAREATVSNAINLRDVNLIGVFGKDSGRHALVRLSNGRYQKVKIGDSIDGGRVAAIGEAELHYIKGGRNVVLQMPRG</sequence>
<feature type="compositionally biased region" description="Pro residues" evidence="1">
    <location>
        <begin position="438"/>
        <end position="454"/>
    </location>
</feature>
<feature type="region of interest" description="Disordered" evidence="1">
    <location>
        <begin position="795"/>
        <end position="822"/>
    </location>
</feature>
<dbReference type="AlphaFoldDB" id="A0A2G8RAB0"/>
<feature type="compositionally biased region" description="Low complexity" evidence="1">
    <location>
        <begin position="275"/>
        <end position="305"/>
    </location>
</feature>
<feature type="region of interest" description="Disordered" evidence="1">
    <location>
        <begin position="195"/>
        <end position="500"/>
    </location>
</feature>
<dbReference type="RefSeq" id="WP_099912154.1">
    <property type="nucleotide sequence ID" value="NZ_AWWI01000121.1"/>
</dbReference>
<dbReference type="EMBL" id="AWWI01000121">
    <property type="protein sequence ID" value="PIL18490.1"/>
    <property type="molecule type" value="Genomic_DNA"/>
</dbReference>
<dbReference type="OrthoDB" id="7870459at2"/>
<organism evidence="2 3">
    <name type="scientific">Puniceibacterium antarcticum</name>
    <dbReference type="NCBI Taxonomy" id="1206336"/>
    <lineage>
        <taxon>Bacteria</taxon>
        <taxon>Pseudomonadati</taxon>
        <taxon>Pseudomonadota</taxon>
        <taxon>Alphaproteobacteria</taxon>
        <taxon>Rhodobacterales</taxon>
        <taxon>Paracoccaceae</taxon>
        <taxon>Puniceibacterium</taxon>
    </lineage>
</organism>
<dbReference type="Proteomes" id="UP000231259">
    <property type="component" value="Unassembled WGS sequence"/>
</dbReference>
<evidence type="ECO:0008006" key="4">
    <source>
        <dbReference type="Google" id="ProtNLM"/>
    </source>
</evidence>
<gene>
    <name evidence="2" type="ORF">P775_18120</name>
</gene>
<comment type="caution">
    <text evidence="2">The sequence shown here is derived from an EMBL/GenBank/DDBJ whole genome shotgun (WGS) entry which is preliminary data.</text>
</comment>
<feature type="region of interest" description="Disordered" evidence="1">
    <location>
        <begin position="567"/>
        <end position="618"/>
    </location>
</feature>
<feature type="compositionally biased region" description="Polar residues" evidence="1">
    <location>
        <begin position="567"/>
        <end position="585"/>
    </location>
</feature>
<feature type="compositionally biased region" description="Low complexity" evidence="1">
    <location>
        <begin position="195"/>
        <end position="209"/>
    </location>
</feature>